<dbReference type="RefSeq" id="WP_140869238.1">
    <property type="nucleotide sequence ID" value="NZ_RCZK01000003.1"/>
</dbReference>
<gene>
    <name evidence="2" type="ORF">EAH84_06020</name>
</gene>
<dbReference type="Proteomes" id="UP000318413">
    <property type="component" value="Unassembled WGS sequence"/>
</dbReference>
<organism evidence="2 3">
    <name type="scientific">Sphingomonas oligophenolica</name>
    <dbReference type="NCBI Taxonomy" id="301154"/>
    <lineage>
        <taxon>Bacteria</taxon>
        <taxon>Pseudomonadati</taxon>
        <taxon>Pseudomonadota</taxon>
        <taxon>Alphaproteobacteria</taxon>
        <taxon>Sphingomonadales</taxon>
        <taxon>Sphingomonadaceae</taxon>
        <taxon>Sphingomonas</taxon>
    </lineage>
</organism>
<dbReference type="SUPFAM" id="SSF103515">
    <property type="entry name" value="Autotransporter"/>
    <property type="match status" value="1"/>
</dbReference>
<dbReference type="SMART" id="SM00869">
    <property type="entry name" value="Autotransporter"/>
    <property type="match status" value="1"/>
</dbReference>
<accession>A0A502CNM4</accession>
<evidence type="ECO:0000313" key="2">
    <source>
        <dbReference type="EMBL" id="TPG13729.1"/>
    </source>
</evidence>
<dbReference type="InterPro" id="IPR005546">
    <property type="entry name" value="Autotransporte_beta"/>
</dbReference>
<dbReference type="AlphaFoldDB" id="A0A502CNM4"/>
<dbReference type="Pfam" id="PF03797">
    <property type="entry name" value="Autotransporter"/>
    <property type="match status" value="1"/>
</dbReference>
<dbReference type="PROSITE" id="PS51208">
    <property type="entry name" value="AUTOTRANSPORTER"/>
    <property type="match status" value="1"/>
</dbReference>
<feature type="domain" description="Autotransporter" evidence="1">
    <location>
        <begin position="456"/>
        <end position="735"/>
    </location>
</feature>
<dbReference type="EMBL" id="RCZK01000003">
    <property type="protein sequence ID" value="TPG13729.1"/>
    <property type="molecule type" value="Genomic_DNA"/>
</dbReference>
<comment type="caution">
    <text evidence="2">The sequence shown here is derived from an EMBL/GenBank/DDBJ whole genome shotgun (WGS) entry which is preliminary data.</text>
</comment>
<sequence length="735" mass="75610">METVNGRPVDATVPAGNAADVAKVASSTDAVRAAYNAKVAIGAARDHGMTSIHEAQDGGAAVSSLDGMVNEATDGTTDIAAAGTVTTLALPPATLANGLPGATNFVPNNIDPNAATKTNARYYDITLDAAGTTTLDTKVTIDRFSVLNAQAKLNVTTAGSLTSLIGVNQYDGVVQVDGTINSGGDYFLLTGGLTGSGRINAPYLTSVRGMIAPGTTGTIGTLTVGGNVVLSSGSVLLVDVGPNGTSDRLAGVSTIFKGTTPVDGLVNVGGRVGFAPVAGYTIRSGDTYTIVTSQGGISGVFNPAVPLSAILTPQFVYSANAVQARIVAGLYRDVVANTPVQTAYARLLDQNRSNQDNLSALYGTLDLQNQATIRSTLEGLAPRTETLKYAIGTVVTDNAARFYRQHLSELDPSVPLSGTLTMIGKPQQFASLLATDLPGSAQTMTDASGSTVTDGVIAEGANVFIGGGYINGDSASMPTAVPFGGRDDFDGYYAVAGIDAQLDDHSVIGFGLNYTKVDGTTGGVAQQARGQLFQGTLYAKGVVSGFSLDAQASAGLYRAETRRNVSLAGTPYALRSQDNAFTFSGEIGLGKSYQFGTLNVGPRVAFRANRIEFTPTVETGAPGGPALRYDRQNLDSEQARAGLTLAGNGAFKPFASAYYVHDFVNRPGLFGANFVGGIGPSATFALASDDQNWGEAAVGVSYNTGAIELSVSANSTFERQDIKNQAYGGSVKIHF</sequence>
<keyword evidence="3" id="KW-1185">Reference proteome</keyword>
<dbReference type="OrthoDB" id="267336at2"/>
<reference evidence="2 3" key="1">
    <citation type="journal article" date="2019" name="Environ. Microbiol.">
        <title>Species interactions and distinct microbial communities in high Arctic permafrost affected cryosols are associated with the CH4 and CO2 gas fluxes.</title>
        <authorList>
            <person name="Altshuler I."/>
            <person name="Hamel J."/>
            <person name="Turney S."/>
            <person name="Magnuson E."/>
            <person name="Levesque R."/>
            <person name="Greer C."/>
            <person name="Whyte L.G."/>
        </authorList>
    </citation>
    <scope>NUCLEOTIDE SEQUENCE [LARGE SCALE GENOMIC DNA]</scope>
    <source>
        <strain evidence="2 3">S5.1</strain>
    </source>
</reference>
<protein>
    <submittedName>
        <fullName evidence="2">Autotransporter outer membrane beta-barrel domain-containing protein</fullName>
    </submittedName>
</protein>
<name>A0A502CNM4_9SPHN</name>
<dbReference type="InterPro" id="IPR036709">
    <property type="entry name" value="Autotransporte_beta_dom_sf"/>
</dbReference>
<evidence type="ECO:0000313" key="3">
    <source>
        <dbReference type="Proteomes" id="UP000318413"/>
    </source>
</evidence>
<dbReference type="Gene3D" id="2.40.128.130">
    <property type="entry name" value="Autotransporter beta-domain"/>
    <property type="match status" value="1"/>
</dbReference>
<proteinExistence type="predicted"/>
<evidence type="ECO:0000259" key="1">
    <source>
        <dbReference type="PROSITE" id="PS51208"/>
    </source>
</evidence>